<feature type="compositionally biased region" description="Gly residues" evidence="1">
    <location>
        <begin position="711"/>
        <end position="781"/>
    </location>
</feature>
<dbReference type="RefSeq" id="WP_184045735.1">
    <property type="nucleotide sequence ID" value="NZ_JACIGK010000018.1"/>
</dbReference>
<dbReference type="AlphaFoldDB" id="A0A7W6WAV1"/>
<name>A0A7W6WAV1_9PROT</name>
<evidence type="ECO:0000256" key="1">
    <source>
        <dbReference type="SAM" id="MobiDB-lite"/>
    </source>
</evidence>
<evidence type="ECO:0000313" key="2">
    <source>
        <dbReference type="EMBL" id="MBB4266886.1"/>
    </source>
</evidence>
<feature type="region of interest" description="Disordered" evidence="1">
    <location>
        <begin position="693"/>
        <end position="859"/>
    </location>
</feature>
<dbReference type="Gene3D" id="2.60.40.10">
    <property type="entry name" value="Immunoglobulins"/>
    <property type="match status" value="2"/>
</dbReference>
<reference evidence="2 3" key="1">
    <citation type="submission" date="2020-08" db="EMBL/GenBank/DDBJ databases">
        <title>Genome sequencing of Purple Non-Sulfur Bacteria from various extreme environments.</title>
        <authorList>
            <person name="Mayer M."/>
        </authorList>
    </citation>
    <scope>NUCLEOTIDE SEQUENCE [LARGE SCALE GENOMIC DNA]</scope>
    <source>
        <strain evidence="2 3">JA131</strain>
    </source>
</reference>
<dbReference type="EMBL" id="JACIGK010000018">
    <property type="protein sequence ID" value="MBB4266886.1"/>
    <property type="molecule type" value="Genomic_DNA"/>
</dbReference>
<proteinExistence type="predicted"/>
<gene>
    <name evidence="2" type="ORF">GGD89_002522</name>
</gene>
<dbReference type="InterPro" id="IPR013783">
    <property type="entry name" value="Ig-like_fold"/>
</dbReference>
<sequence length="859" mass="85041">MASIPKVTDPGFPDVHVLEEGEPVVGGLDGVDNRPHRELAERTEFLKAKTDTLAAARADHEARLNTVEVAGSISVGRAFGLWSGEMADFELFSDHPYVWRDIDPRAIVQTVAGDESVDVESTAGLRVGDAYVIRDADGSTEVVEVAEVLSAQRLRATATLARSRDATGTLARTSWDVRAGHALAQDGGVLYARPVRVLRYDDTGRVLIRRDAGDGTLALAVRDAATGGAWTDCPLATSTAAPDAEDRVDLEYQVPTGGVVAFRLTATTGPSGAPIRVDHILALPPPDAVRDLVRRPVAVAPAEGAVDVSETPLLETSAYYSLYGVVQADLEVRVATDPLMTTVIHTATLGAAGAQVTLPAGVLATDGRYWWDARHRDAEGQWSLRSEPAGFSCASTFTYVSTPTISTPAEGATGVSLTPTITTSAFAVVGGEDTHAATRIQIATDAAFSTPVVDATLGAVTEHTLDAGQALARDTLHHLRVRHEGTALGAGGWSTTRAFRTANAGDAPVITSPAAGATIPLRPTITLSAFAFPGGGEAHVASQYRVTSADGLTTLYDSGEVSDLTSHTLPSALPALTAVRLTARQRGATTGWTAWATAVACATEAPSGEALFTSPGSHAWTVPDGVTEVSVVCVGGGGDASGGGSHAGSGGGTGWRNATTVAPGQAITVVVGGRQADGSGGTSSFGSFLSVTGGSRGGVSPPAPGQPLAGADGGGAGGEGRSGGGGAGGYEGDGGRGSDSGLGGLGSGGQGGGGGGGGGIDNGSGAGGGGGVGLQGRGSNGAGKSANALGGPGGGGGSGGQDGGKGSPSPGNTGGIGGNGGDFGGGGGDAHAASVAGAGGSGAVRVIWGPGRSYPDHAA</sequence>
<protein>
    <submittedName>
        <fullName evidence="2">Uncharacterized protein</fullName>
    </submittedName>
</protein>
<comment type="caution">
    <text evidence="2">The sequence shown here is derived from an EMBL/GenBank/DDBJ whole genome shotgun (WGS) entry which is preliminary data.</text>
</comment>
<keyword evidence="3" id="KW-1185">Reference proteome</keyword>
<dbReference type="PRINTS" id="PR01228">
    <property type="entry name" value="EGGSHELL"/>
</dbReference>
<organism evidence="2 3">
    <name type="scientific">Roseospira visakhapatnamensis</name>
    <dbReference type="NCBI Taxonomy" id="390880"/>
    <lineage>
        <taxon>Bacteria</taxon>
        <taxon>Pseudomonadati</taxon>
        <taxon>Pseudomonadota</taxon>
        <taxon>Alphaproteobacteria</taxon>
        <taxon>Rhodospirillales</taxon>
        <taxon>Rhodospirillaceae</taxon>
        <taxon>Roseospira</taxon>
    </lineage>
</organism>
<evidence type="ECO:0000313" key="3">
    <source>
        <dbReference type="Proteomes" id="UP000554286"/>
    </source>
</evidence>
<feature type="compositionally biased region" description="Gly residues" evidence="1">
    <location>
        <begin position="790"/>
        <end position="829"/>
    </location>
</feature>
<dbReference type="Proteomes" id="UP000554286">
    <property type="component" value="Unassembled WGS sequence"/>
</dbReference>
<accession>A0A7W6WAV1</accession>